<keyword evidence="1" id="KW-0732">Signal</keyword>
<evidence type="ECO:0000313" key="3">
    <source>
        <dbReference type="Proteomes" id="UP000184212"/>
    </source>
</evidence>
<dbReference type="RefSeq" id="WP_143164931.1">
    <property type="nucleotide sequence ID" value="NZ_FQWQ01000002.1"/>
</dbReference>
<accession>A0A1M5QMZ6</accession>
<dbReference type="OrthoDB" id="975117at2"/>
<dbReference type="EMBL" id="FQWQ01000002">
    <property type="protein sequence ID" value="SHH15442.1"/>
    <property type="molecule type" value="Genomic_DNA"/>
</dbReference>
<feature type="chain" id="PRO_5012477437" evidence="1">
    <location>
        <begin position="28"/>
        <end position="405"/>
    </location>
</feature>
<reference evidence="2 3" key="1">
    <citation type="submission" date="2016-11" db="EMBL/GenBank/DDBJ databases">
        <authorList>
            <person name="Jaros S."/>
            <person name="Januszkiewicz K."/>
            <person name="Wedrychowicz H."/>
        </authorList>
    </citation>
    <scope>NUCLEOTIDE SEQUENCE [LARGE SCALE GENOMIC DNA]</scope>
    <source>
        <strain evidence="2 3">DSM 24574</strain>
    </source>
</reference>
<dbReference type="PROSITE" id="PS51257">
    <property type="entry name" value="PROKAR_LIPOPROTEIN"/>
    <property type="match status" value="1"/>
</dbReference>
<gene>
    <name evidence="2" type="ORF">SAMN04488109_2911</name>
</gene>
<dbReference type="AlphaFoldDB" id="A0A1M5QMZ6"/>
<sequence length="405" mass="43585">MKKLSLRLLLMLTLALPFIIVSCSKDDAEPEELIPKLDGVYIYGTNTVAASAVEPAARMNVAQLDPGKVPHVETQDGVYGKFMYIGAGSKIKVAEVVGGVGTIYGAENGGKKELGTDIENVPINDVVIHGTLVADATEIAVSDEGLYYAYVDINNKSFVIMRVKANMIGDATPGDWAAATSLAQKSVSKDSSVFESTVKLKAAAGYRYRFNDGWHAYNEDGVTTVMSSLGVADYAAAWASGKNDLGFFLDNIPNHAGGNILVKLKYTAASDTWTESKLTDFSATKMGLFGNAYKVGDTEANWDNGYDLKTPTKSGTVYTWKWTDVSLIGDREFVFLENAKWEGSYLVDFSMATSNGSAITDGKVKDATAAGKEYHNFYVATEGKYDITLAVDGKTNINTVTIVAK</sequence>
<feature type="signal peptide" evidence="1">
    <location>
        <begin position="1"/>
        <end position="27"/>
    </location>
</feature>
<evidence type="ECO:0000256" key="1">
    <source>
        <dbReference type="SAM" id="SignalP"/>
    </source>
</evidence>
<organism evidence="2 3">
    <name type="scientific">Chryseolinea serpens</name>
    <dbReference type="NCBI Taxonomy" id="947013"/>
    <lineage>
        <taxon>Bacteria</taxon>
        <taxon>Pseudomonadati</taxon>
        <taxon>Bacteroidota</taxon>
        <taxon>Cytophagia</taxon>
        <taxon>Cytophagales</taxon>
        <taxon>Fulvivirgaceae</taxon>
        <taxon>Chryseolinea</taxon>
    </lineage>
</organism>
<dbReference type="STRING" id="947013.SAMN04488109_2911"/>
<evidence type="ECO:0000313" key="2">
    <source>
        <dbReference type="EMBL" id="SHH15442.1"/>
    </source>
</evidence>
<protein>
    <submittedName>
        <fullName evidence="2">Uncharacterized protein</fullName>
    </submittedName>
</protein>
<keyword evidence="3" id="KW-1185">Reference proteome</keyword>
<name>A0A1M5QMZ6_9BACT</name>
<proteinExistence type="predicted"/>
<dbReference type="Proteomes" id="UP000184212">
    <property type="component" value="Unassembled WGS sequence"/>
</dbReference>